<keyword evidence="4" id="KW-0175">Coiled coil</keyword>
<evidence type="ECO:0000313" key="6">
    <source>
        <dbReference type="EMBL" id="KPY69060.1"/>
    </source>
</evidence>
<evidence type="ECO:0000256" key="2">
    <source>
        <dbReference type="ARBA" id="ARBA00012438"/>
    </source>
</evidence>
<keyword evidence="3 6" id="KW-0808">Transferase</keyword>
<dbReference type="EC" id="2.7.13.3" evidence="2"/>
<dbReference type="Pfam" id="PF00512">
    <property type="entry name" value="HisKA"/>
    <property type="match status" value="1"/>
</dbReference>
<organism evidence="6 7">
    <name type="scientific">Pseudomonas syringae pv. spinaceae</name>
    <dbReference type="NCBI Taxonomy" id="264459"/>
    <lineage>
        <taxon>Bacteria</taxon>
        <taxon>Pseudomonadati</taxon>
        <taxon>Pseudomonadota</taxon>
        <taxon>Gammaproteobacteria</taxon>
        <taxon>Pseudomonadales</taxon>
        <taxon>Pseudomonadaceae</taxon>
        <taxon>Pseudomonas</taxon>
        <taxon>Pseudomonas syringae</taxon>
    </lineage>
</organism>
<reference evidence="6 7" key="1">
    <citation type="submission" date="2015-09" db="EMBL/GenBank/DDBJ databases">
        <title>Genome announcement of multiple Pseudomonas syringae strains.</title>
        <authorList>
            <person name="Thakur S."/>
            <person name="Wang P.W."/>
            <person name="Gong Y."/>
            <person name="Weir B.S."/>
            <person name="Guttman D.S."/>
        </authorList>
    </citation>
    <scope>NUCLEOTIDE SEQUENCE [LARGE SCALE GENOMIC DNA]</scope>
    <source>
        <strain evidence="6 7">ICMP16929</strain>
    </source>
</reference>
<dbReference type="InterPro" id="IPR003661">
    <property type="entry name" value="HisK_dim/P_dom"/>
</dbReference>
<dbReference type="SUPFAM" id="SSF47384">
    <property type="entry name" value="Homodimeric domain of signal transducing histidine kinase"/>
    <property type="match status" value="1"/>
</dbReference>
<evidence type="ECO:0000256" key="1">
    <source>
        <dbReference type="ARBA" id="ARBA00000085"/>
    </source>
</evidence>
<dbReference type="PANTHER" id="PTHR43065">
    <property type="entry name" value="SENSOR HISTIDINE KINASE"/>
    <property type="match status" value="1"/>
</dbReference>
<dbReference type="AlphaFoldDB" id="A0A0Q0AYP3"/>
<dbReference type="SMART" id="SM00091">
    <property type="entry name" value="PAS"/>
    <property type="match status" value="1"/>
</dbReference>
<dbReference type="Pfam" id="PF08448">
    <property type="entry name" value="PAS_4"/>
    <property type="match status" value="1"/>
</dbReference>
<dbReference type="PATRIC" id="fig|264459.3.peg.5566"/>
<dbReference type="InterPro" id="IPR013655">
    <property type="entry name" value="PAS_fold_3"/>
</dbReference>
<dbReference type="InterPro" id="IPR036097">
    <property type="entry name" value="HisK_dim/P_sf"/>
</dbReference>
<dbReference type="Gene3D" id="1.10.287.130">
    <property type="match status" value="1"/>
</dbReference>
<evidence type="ECO:0000259" key="5">
    <source>
        <dbReference type="PROSITE" id="PS50112"/>
    </source>
</evidence>
<evidence type="ECO:0000256" key="4">
    <source>
        <dbReference type="SAM" id="Coils"/>
    </source>
</evidence>
<keyword evidence="3 6" id="KW-0418">Kinase</keyword>
<feature type="domain" description="PAS" evidence="5">
    <location>
        <begin position="228"/>
        <end position="277"/>
    </location>
</feature>
<dbReference type="PANTHER" id="PTHR43065:SF49">
    <property type="entry name" value="HISTIDINE KINASE"/>
    <property type="match status" value="1"/>
</dbReference>
<dbReference type="Pfam" id="PF08447">
    <property type="entry name" value="PAS_3"/>
    <property type="match status" value="1"/>
</dbReference>
<comment type="caution">
    <text evidence="6">The sequence shown here is derived from an EMBL/GenBank/DDBJ whole genome shotgun (WGS) entry which is preliminary data.</text>
</comment>
<dbReference type="CDD" id="cd00130">
    <property type="entry name" value="PAS"/>
    <property type="match status" value="1"/>
</dbReference>
<sequence>MFIPPADEFVSSSRGKLTSDALPMIGGGQMGDLVRGTDWSLTPLGAYNSWPASMRTALSLVLNAKGIAALYWGERQWLLYNDAYGLALGDRHPSAFGQPMPDVLTDIGPVLGPQVAEVLRTGKGFAIEKLSMTMNRHGHDEETVWTYSFSPIQGESGGFAGVLLLATEMTQQILADRERDKAEGDRAQAVVQLKELNARLEAEVTRRTEDRNRLWLLSSDIMIRCTFEGLITAVNPAWTVLLGWQTDELIGRTIFELIHPEDLDHTIKAVNMSASGHAYNRFRHRDGSYRRISWSTQPDDQQINAVGRDFTAEYDAAQALAKAEEALRQSQKLEAIGQLTGGVAHDFNNLLTVIKSSTDMLKRPDIADERRARYVSVISDTVERAAKVTSQLLAFARRQALKPSVFVACDSVKALAGIISTMVGLK</sequence>
<dbReference type="Gene3D" id="3.30.450.20">
    <property type="entry name" value="PAS domain"/>
    <property type="match status" value="2"/>
</dbReference>
<dbReference type="NCBIfam" id="TIGR00229">
    <property type="entry name" value="sensory_box"/>
    <property type="match status" value="1"/>
</dbReference>
<name>A0A0Q0AYP3_PSESX</name>
<gene>
    <name evidence="6" type="ORF">ALO94_03523</name>
</gene>
<dbReference type="InterPro" id="IPR035965">
    <property type="entry name" value="PAS-like_dom_sf"/>
</dbReference>
<comment type="catalytic activity">
    <reaction evidence="1">
        <text>ATP + protein L-histidine = ADP + protein N-phospho-L-histidine.</text>
        <dbReference type="EC" id="2.7.13.3"/>
    </reaction>
</comment>
<dbReference type="Proteomes" id="UP000050384">
    <property type="component" value="Unassembled WGS sequence"/>
</dbReference>
<dbReference type="GO" id="GO:0000155">
    <property type="term" value="F:phosphorelay sensor kinase activity"/>
    <property type="evidence" value="ECO:0007669"/>
    <property type="project" value="InterPro"/>
</dbReference>
<dbReference type="InterPro" id="IPR013656">
    <property type="entry name" value="PAS_4"/>
</dbReference>
<dbReference type="EMBL" id="LJRI01001226">
    <property type="protein sequence ID" value="KPY69060.1"/>
    <property type="molecule type" value="Genomic_DNA"/>
</dbReference>
<feature type="coiled-coil region" evidence="4">
    <location>
        <begin position="179"/>
        <end position="210"/>
    </location>
</feature>
<dbReference type="SUPFAM" id="SSF55785">
    <property type="entry name" value="PYP-like sensor domain (PAS domain)"/>
    <property type="match status" value="2"/>
</dbReference>
<dbReference type="InterPro" id="IPR000014">
    <property type="entry name" value="PAS"/>
</dbReference>
<dbReference type="CDD" id="cd00082">
    <property type="entry name" value="HisKA"/>
    <property type="match status" value="1"/>
</dbReference>
<evidence type="ECO:0000313" key="7">
    <source>
        <dbReference type="Proteomes" id="UP000050384"/>
    </source>
</evidence>
<dbReference type="SMART" id="SM00388">
    <property type="entry name" value="HisKA"/>
    <property type="match status" value="1"/>
</dbReference>
<accession>A0A0Q0AYP3</accession>
<evidence type="ECO:0000256" key="3">
    <source>
        <dbReference type="ARBA" id="ARBA00022777"/>
    </source>
</evidence>
<protein>
    <recommendedName>
        <fullName evidence="2">histidine kinase</fullName>
        <ecNumber evidence="2">2.7.13.3</ecNumber>
    </recommendedName>
</protein>
<dbReference type="PROSITE" id="PS50112">
    <property type="entry name" value="PAS"/>
    <property type="match status" value="1"/>
</dbReference>
<proteinExistence type="predicted"/>